<dbReference type="EMBL" id="QKWP01000022">
    <property type="protein sequence ID" value="RIB30079.1"/>
    <property type="molecule type" value="Genomic_DNA"/>
</dbReference>
<keyword evidence="4" id="KW-1185">Reference proteome</keyword>
<feature type="chain" id="PRO_5017425140" evidence="2">
    <location>
        <begin position="19"/>
        <end position="466"/>
    </location>
</feature>
<feature type="transmembrane region" description="Helical" evidence="1">
    <location>
        <begin position="379"/>
        <end position="401"/>
    </location>
</feature>
<evidence type="ECO:0000256" key="2">
    <source>
        <dbReference type="SAM" id="SignalP"/>
    </source>
</evidence>
<protein>
    <submittedName>
        <fullName evidence="3">Uncharacterized protein</fullName>
    </submittedName>
</protein>
<gene>
    <name evidence="3" type="ORF">C2G38_2027155</name>
</gene>
<keyword evidence="1" id="KW-1133">Transmembrane helix</keyword>
<accession>A0A397W9G3</accession>
<comment type="caution">
    <text evidence="3">The sequence shown here is derived from an EMBL/GenBank/DDBJ whole genome shotgun (WGS) entry which is preliminary data.</text>
</comment>
<evidence type="ECO:0000313" key="4">
    <source>
        <dbReference type="Proteomes" id="UP000266673"/>
    </source>
</evidence>
<proteinExistence type="predicted"/>
<reference evidence="3 4" key="1">
    <citation type="submission" date="2018-06" db="EMBL/GenBank/DDBJ databases">
        <title>Comparative genomics reveals the genomic features of Rhizophagus irregularis, R. cerebriforme, R. diaphanum and Gigaspora rosea, and their symbiotic lifestyle signature.</title>
        <authorList>
            <person name="Morin E."/>
            <person name="San Clemente H."/>
            <person name="Chen E.C.H."/>
            <person name="De La Providencia I."/>
            <person name="Hainaut M."/>
            <person name="Kuo A."/>
            <person name="Kohler A."/>
            <person name="Murat C."/>
            <person name="Tang N."/>
            <person name="Roy S."/>
            <person name="Loubradou J."/>
            <person name="Henrissat B."/>
            <person name="Grigoriev I.V."/>
            <person name="Corradi N."/>
            <person name="Roux C."/>
            <person name="Martin F.M."/>
        </authorList>
    </citation>
    <scope>NUCLEOTIDE SEQUENCE [LARGE SCALE GENOMIC DNA]</scope>
    <source>
        <strain evidence="3 4">DAOM 194757</strain>
    </source>
</reference>
<keyword evidence="1" id="KW-0812">Transmembrane</keyword>
<evidence type="ECO:0000313" key="3">
    <source>
        <dbReference type="EMBL" id="RIB30079.1"/>
    </source>
</evidence>
<dbReference type="AlphaFoldDB" id="A0A397W9G3"/>
<sequence>MSLIIAFMLPAILAGIFSFDKVPTLSGSAKKICQLMDASMSRGAFITGRACFNCGQIRKISITVALVLACQYIISAVDLYLHVSAIGISQQTPGPKITGTRALNIATNCSEDGTAYYYSTCGLSSGLGSLIAIVANPAKSLEVYKNVSKTLQIWRADGGVYLLQSPPDKSYEYTGSGIFLKPFCEAISSTCMLHQHDSFSFTYSCPASLWFANGTVGTSTNKLSNVNITSVYYDSAVEKSIASNPIHAIVSAKYSLGELKSKDPEFVTSTSGDFAILMHCKIHASIIEYVVTLGSLKATPLGNLTNAQLLAVGFASKVMSQYAIDDTVDAAFKENSSSYANTFSQQFAQATIASFVGAVQENGEGYYSMPEIIVNKTSIPLYIILIYIIVITLPILIFSIVSFHSFRNRSAGILAEFICAPQRLLYQVLIKSHYKGDSCLRNLVLQEDEIIRYKCNMRRKITLKFM</sequence>
<evidence type="ECO:0000256" key="1">
    <source>
        <dbReference type="SAM" id="Phobius"/>
    </source>
</evidence>
<dbReference type="STRING" id="44941.A0A397W9G3"/>
<dbReference type="Proteomes" id="UP000266673">
    <property type="component" value="Unassembled WGS sequence"/>
</dbReference>
<dbReference type="OrthoDB" id="2396651at2759"/>
<keyword evidence="1" id="KW-0472">Membrane</keyword>
<organism evidence="3 4">
    <name type="scientific">Gigaspora rosea</name>
    <dbReference type="NCBI Taxonomy" id="44941"/>
    <lineage>
        <taxon>Eukaryota</taxon>
        <taxon>Fungi</taxon>
        <taxon>Fungi incertae sedis</taxon>
        <taxon>Mucoromycota</taxon>
        <taxon>Glomeromycotina</taxon>
        <taxon>Glomeromycetes</taxon>
        <taxon>Diversisporales</taxon>
        <taxon>Gigasporaceae</taxon>
        <taxon>Gigaspora</taxon>
    </lineage>
</organism>
<name>A0A397W9G3_9GLOM</name>
<feature type="signal peptide" evidence="2">
    <location>
        <begin position="1"/>
        <end position="18"/>
    </location>
</feature>
<keyword evidence="2" id="KW-0732">Signal</keyword>